<dbReference type="PANTHER" id="PTHR34512">
    <property type="entry name" value="CELL SURFACE PROTEIN"/>
    <property type="match status" value="1"/>
</dbReference>
<feature type="domain" description="Calcineurin-like phosphoesterase" evidence="1">
    <location>
        <begin position="85"/>
        <end position="278"/>
    </location>
</feature>
<comment type="caution">
    <text evidence="3">The sequence shown here is derived from an EMBL/GenBank/DDBJ whole genome shotgun (WGS) entry which is preliminary data.</text>
</comment>
<dbReference type="AlphaFoldDB" id="A0A3S3ARH0"/>
<dbReference type="InterPro" id="IPR029052">
    <property type="entry name" value="Metallo-depent_PP-like"/>
</dbReference>
<dbReference type="InterPro" id="IPR002372">
    <property type="entry name" value="PQQ_rpt_dom"/>
</dbReference>
<dbReference type="OrthoDB" id="9780884at2"/>
<dbReference type="Pfam" id="PF00149">
    <property type="entry name" value="Metallophos"/>
    <property type="match status" value="1"/>
</dbReference>
<dbReference type="InterPro" id="IPR008969">
    <property type="entry name" value="CarboxyPept-like_regulatory"/>
</dbReference>
<sequence>MHGIVLYDDGTPAVGVVVATGGVVTRTDDDGRFTLARQAEWGGFVVLTRPTGYTAAPWWHRVPDTDETELRFVLVPEDQPLPYEFLHLTDTHMTTRGVIDAGHYTHRLYTEGSLPEQIVGFLDRLPTLAPAARRILVTGDLVDNGLAEEYEAYIEALRSSPVPVELIPGNHDHMNGQRGFTISRNNYLTNASDPTLYEHYLGPRWFSLDVAGLHIVGLDWHSHEAGIDHEIQNAWVQADLAQLEFGAPYLLLFHDQPNASILDELPWRPIAALSGHWHTSRVIDVDGTLHVNSPTTFFANLDYSPPGFRHVTWDGTTVTLRTETLLPGETPEALTDVRTSTFSATTVTSTDESILWSAHATGAGHRHGAAVHDGAVYVGTQIEDRPAGTVECLDLETGAVRWRARTRSAVKTTPVVGDGLVIAAEVSGDVVALDTSTGEECWRAASSDPLRRFAWGAPTLVDGTVYLGDPSDLRALDARTGQCIWRRTDLSPHHNLVNHAAPLVVGDLLVMGFWPTPTDPIGLDAHTGESRWNRSDLDSDDPFTSLKRLLIIGTAAHDPARDVVVMPAHGHTTALDRGTGATLWTASHPGNYAPTTPMITGHGYVVTVPGLGLRMLDPDTGETIWEAAIDGDAPFPMSSYTKRPHPVIAAPLLRDRHLLLPGLDGTIRRIDLDGTELGRTQYASPFAAALTDAGDRVLAVGTDGTVLALDPAAIGGAG</sequence>
<reference evidence="3 4" key="1">
    <citation type="submission" date="2018-11" db="EMBL/GenBank/DDBJ databases">
        <title>Rhodococcus spongicola sp. nov. and Rhodococcus xishaensis sp. nov. from marine sponges.</title>
        <authorList>
            <person name="Li L."/>
            <person name="Lin H.W."/>
        </authorList>
    </citation>
    <scope>NUCLEOTIDE SEQUENCE [LARGE SCALE GENOMIC DNA]</scope>
    <source>
        <strain evidence="3 4">CCTCC AB2014297</strain>
    </source>
</reference>
<dbReference type="SUPFAM" id="SSF56300">
    <property type="entry name" value="Metallo-dependent phosphatases"/>
    <property type="match status" value="1"/>
</dbReference>
<feature type="domain" description="Pyrrolo-quinoline quinone repeat" evidence="2">
    <location>
        <begin position="348"/>
        <end position="548"/>
    </location>
</feature>
<dbReference type="Gene3D" id="3.60.21.10">
    <property type="match status" value="1"/>
</dbReference>
<keyword evidence="4" id="KW-1185">Reference proteome</keyword>
<evidence type="ECO:0000259" key="2">
    <source>
        <dbReference type="Pfam" id="PF13360"/>
    </source>
</evidence>
<dbReference type="SUPFAM" id="SSF50998">
    <property type="entry name" value="Quinoprotein alcohol dehydrogenase-like"/>
    <property type="match status" value="2"/>
</dbReference>
<dbReference type="SUPFAM" id="SSF49464">
    <property type="entry name" value="Carboxypeptidase regulatory domain-like"/>
    <property type="match status" value="1"/>
</dbReference>
<gene>
    <name evidence="3" type="ORF">EGT67_01680</name>
</gene>
<accession>A0A3S3ARH0</accession>
<evidence type="ECO:0008006" key="5">
    <source>
        <dbReference type="Google" id="ProtNLM"/>
    </source>
</evidence>
<dbReference type="InterPro" id="IPR015943">
    <property type="entry name" value="WD40/YVTN_repeat-like_dom_sf"/>
</dbReference>
<proteinExistence type="predicted"/>
<evidence type="ECO:0000313" key="3">
    <source>
        <dbReference type="EMBL" id="RVW11186.1"/>
    </source>
</evidence>
<dbReference type="Proteomes" id="UP000286208">
    <property type="component" value="Unassembled WGS sequence"/>
</dbReference>
<dbReference type="InterPro" id="IPR011047">
    <property type="entry name" value="Quinoprotein_ADH-like_sf"/>
</dbReference>
<evidence type="ECO:0000259" key="1">
    <source>
        <dbReference type="Pfam" id="PF00149"/>
    </source>
</evidence>
<dbReference type="Gene3D" id="2.130.10.10">
    <property type="entry name" value="YVTN repeat-like/Quinoprotein amine dehydrogenase"/>
    <property type="match status" value="2"/>
</dbReference>
<dbReference type="RefSeq" id="WP_127914295.1">
    <property type="nucleotide sequence ID" value="NZ_RKLP01000001.1"/>
</dbReference>
<organism evidence="3 4">
    <name type="scientific">Prescottella agglutinans</name>
    <dbReference type="NCBI Taxonomy" id="1644129"/>
    <lineage>
        <taxon>Bacteria</taxon>
        <taxon>Bacillati</taxon>
        <taxon>Actinomycetota</taxon>
        <taxon>Actinomycetes</taxon>
        <taxon>Mycobacteriales</taxon>
        <taxon>Nocardiaceae</taxon>
        <taxon>Prescottella</taxon>
    </lineage>
</organism>
<protein>
    <recommendedName>
        <fullName evidence="5">Calcineurin-like phosphoesterase domain-containing protein</fullName>
    </recommendedName>
</protein>
<dbReference type="SMART" id="SM00564">
    <property type="entry name" value="PQQ"/>
    <property type="match status" value="6"/>
</dbReference>
<dbReference type="Pfam" id="PF13360">
    <property type="entry name" value="PQQ_2"/>
    <property type="match status" value="1"/>
</dbReference>
<evidence type="ECO:0000313" key="4">
    <source>
        <dbReference type="Proteomes" id="UP000286208"/>
    </source>
</evidence>
<dbReference type="GO" id="GO:0016787">
    <property type="term" value="F:hydrolase activity"/>
    <property type="evidence" value="ECO:0007669"/>
    <property type="project" value="InterPro"/>
</dbReference>
<dbReference type="InterPro" id="IPR004843">
    <property type="entry name" value="Calcineurin-like_PHP"/>
</dbReference>
<dbReference type="EMBL" id="RKLP01000001">
    <property type="protein sequence ID" value="RVW11186.1"/>
    <property type="molecule type" value="Genomic_DNA"/>
</dbReference>
<name>A0A3S3ARH0_9NOCA</name>
<dbReference type="InterPro" id="IPR018391">
    <property type="entry name" value="PQQ_b-propeller_rpt"/>
</dbReference>
<dbReference type="PANTHER" id="PTHR34512:SF30">
    <property type="entry name" value="OUTER MEMBRANE PROTEIN ASSEMBLY FACTOR BAMB"/>
    <property type="match status" value="1"/>
</dbReference>